<dbReference type="Pfam" id="PF07277">
    <property type="entry name" value="SapC"/>
    <property type="match status" value="1"/>
</dbReference>
<dbReference type="EMBL" id="JAUCBP010000002">
    <property type="protein sequence ID" value="MDM7859520.1"/>
    <property type="molecule type" value="Genomic_DNA"/>
</dbReference>
<dbReference type="RefSeq" id="WP_289363555.1">
    <property type="nucleotide sequence ID" value="NZ_JAUCBP010000002.1"/>
</dbReference>
<comment type="caution">
    <text evidence="1">The sequence shown here is derived from an EMBL/GenBank/DDBJ whole genome shotgun (WGS) entry which is preliminary data.</text>
</comment>
<protein>
    <submittedName>
        <fullName evidence="1">SapC family protein</fullName>
    </submittedName>
</protein>
<sequence>MAVNYIPLDKNKHKELKVSAKTNFAFAQNSHLAAATIKEFAQLAGSIPLVFIKDPQSGNHHVVAMLGTEQNKNFYVVDGKWQGPFVPMNIQRYPFDVRPDGEKLGVFIDENSELLGTEGEAIFNAEGEPTDFLNNTQKFLSDLANSELLTQQFVKKIVELDLLESIEIGLTYTDGKQRAVTGLMSINEKKLRELSDEIVLDMHKSGFLGAIYATMISLGQLNRLIELSNNTEMPIASLQIRPAAPQEAAPSA</sequence>
<keyword evidence="2" id="KW-1185">Reference proteome</keyword>
<organism evidence="1 2">
    <name type="scientific">Alteromonas arenosi</name>
    <dbReference type="NCBI Taxonomy" id="3055817"/>
    <lineage>
        <taxon>Bacteria</taxon>
        <taxon>Pseudomonadati</taxon>
        <taxon>Pseudomonadota</taxon>
        <taxon>Gammaproteobacteria</taxon>
        <taxon>Alteromonadales</taxon>
        <taxon>Alteromonadaceae</taxon>
        <taxon>Alteromonas/Salinimonas group</taxon>
        <taxon>Alteromonas</taxon>
    </lineage>
</organism>
<accession>A0ABT7STN9</accession>
<reference evidence="1 2" key="1">
    <citation type="submission" date="2023-06" db="EMBL/GenBank/DDBJ databases">
        <title>Alteromonas sp. ASW11-36 isolated from intertidal sand.</title>
        <authorList>
            <person name="Li Y."/>
        </authorList>
    </citation>
    <scope>NUCLEOTIDE SEQUENCE [LARGE SCALE GENOMIC DNA]</scope>
    <source>
        <strain evidence="1 2">ASW11-36</strain>
    </source>
</reference>
<name>A0ABT7STN9_9ALTE</name>
<evidence type="ECO:0000313" key="1">
    <source>
        <dbReference type="EMBL" id="MDM7859520.1"/>
    </source>
</evidence>
<gene>
    <name evidence="1" type="ORF">QTP81_02730</name>
</gene>
<dbReference type="Proteomes" id="UP001234343">
    <property type="component" value="Unassembled WGS sequence"/>
</dbReference>
<proteinExistence type="predicted"/>
<dbReference type="InterPro" id="IPR010836">
    <property type="entry name" value="SapC"/>
</dbReference>
<evidence type="ECO:0000313" key="2">
    <source>
        <dbReference type="Proteomes" id="UP001234343"/>
    </source>
</evidence>